<dbReference type="AlphaFoldDB" id="A0A0W0CRL9"/>
<name>A0A0W0CRL9_CANGB</name>
<dbReference type="InterPro" id="IPR019622">
    <property type="entry name" value="Rrn9_dom"/>
</dbReference>
<dbReference type="GO" id="GO:0000500">
    <property type="term" value="C:RNA polymerase I upstream activating factor complex"/>
    <property type="evidence" value="ECO:0007669"/>
    <property type="project" value="EnsemblFungi"/>
</dbReference>
<accession>A0A0W0CRL9</accession>
<feature type="domain" description="Rrn9" evidence="2">
    <location>
        <begin position="83"/>
        <end position="147"/>
    </location>
</feature>
<evidence type="ECO:0000256" key="1">
    <source>
        <dbReference type="SAM" id="MobiDB-lite"/>
    </source>
</evidence>
<dbReference type="PhylomeDB" id="A0A0W0CRL9"/>
<evidence type="ECO:0000313" key="4">
    <source>
        <dbReference type="Proteomes" id="UP000054886"/>
    </source>
</evidence>
<dbReference type="GO" id="GO:0042790">
    <property type="term" value="P:nucleolar large rRNA transcription by RNA polymerase I"/>
    <property type="evidence" value="ECO:0007669"/>
    <property type="project" value="EnsemblFungi"/>
</dbReference>
<proteinExistence type="predicted"/>
<keyword evidence="3" id="KW-0648">Protein biosynthesis</keyword>
<dbReference type="OMA" id="ISRGCEM"/>
<dbReference type="VEuPathDB" id="FungiDB:GVI51_F03069"/>
<dbReference type="GO" id="GO:0017025">
    <property type="term" value="F:TBP-class protein binding"/>
    <property type="evidence" value="ECO:0007669"/>
    <property type="project" value="EnsemblFungi"/>
</dbReference>
<evidence type="ECO:0000259" key="2">
    <source>
        <dbReference type="Pfam" id="PF10680"/>
    </source>
</evidence>
<dbReference type="OrthoDB" id="4068335at2759"/>
<comment type="caution">
    <text evidence="3">The sequence shown here is derived from an EMBL/GenBank/DDBJ whole genome shotgun (WGS) entry which is preliminary data.</text>
</comment>
<reference evidence="3 4" key="1">
    <citation type="submission" date="2015-10" db="EMBL/GenBank/DDBJ databases">
        <title>Draft genomes sequences of Candida glabrata isolates 1A, 1B, 2A, 2B, 3A and 3B.</title>
        <authorList>
            <person name="Haavelsrud O.E."/>
            <person name="Gaustad P."/>
        </authorList>
    </citation>
    <scope>NUCLEOTIDE SEQUENCE [LARGE SCALE GENOMIC DNA]</scope>
    <source>
        <strain evidence="3">910700640</strain>
    </source>
</reference>
<dbReference type="EMBL" id="LLZZ01000022">
    <property type="protein sequence ID" value="KTB12413.1"/>
    <property type="molecule type" value="Genomic_DNA"/>
</dbReference>
<dbReference type="VEuPathDB" id="FungiDB:CAGL0F03333g"/>
<keyword evidence="3" id="KW-0396">Initiation factor</keyword>
<evidence type="ECO:0000313" key="3">
    <source>
        <dbReference type="EMBL" id="KTB12413.1"/>
    </source>
</evidence>
<protein>
    <submittedName>
        <fullName evidence="3">RNA polymerase I-specific transcription initiation factor RRN9</fullName>
    </submittedName>
</protein>
<dbReference type="VEuPathDB" id="FungiDB:B1J91_F03333g"/>
<dbReference type="GO" id="GO:0003743">
    <property type="term" value="F:translation initiation factor activity"/>
    <property type="evidence" value="ECO:0007669"/>
    <property type="project" value="UniProtKB-KW"/>
</dbReference>
<feature type="region of interest" description="Disordered" evidence="1">
    <location>
        <begin position="26"/>
        <end position="65"/>
    </location>
</feature>
<organism evidence="3 4">
    <name type="scientific">Candida glabrata</name>
    <name type="common">Yeast</name>
    <name type="synonym">Torulopsis glabrata</name>
    <dbReference type="NCBI Taxonomy" id="5478"/>
    <lineage>
        <taxon>Eukaryota</taxon>
        <taxon>Fungi</taxon>
        <taxon>Dikarya</taxon>
        <taxon>Ascomycota</taxon>
        <taxon>Saccharomycotina</taxon>
        <taxon>Saccharomycetes</taxon>
        <taxon>Saccharomycetales</taxon>
        <taxon>Saccharomycetaceae</taxon>
        <taxon>Nakaseomyces</taxon>
    </lineage>
</organism>
<sequence length="416" mass="48429">MFDTSDNSFVGDHTINSDFNETHISSEQDTQNDLYLGGQGTANGLGDATENGDSDPTSKDKNPKLSKELKTIISNANSLLTSLEEEHRHDLAIHLYSSYLLRKLLYQAHEKKHFQEVDIFIRTQIREGWASWPNPNTTIDPQLDRVYEDNFMAERRVDVSDEMRNEIDAFDKKEYRKISDYSMKHARNMLRMELNSHWQHRLQQAACKTGKTLDVNSIDIPTDISNEIMNKLDHFLAGLNTKIAKINKFDVKQSDSEKKLTLIQKDIGQLKSNRHIEFDYHDIISRGCEMGIDMRNIYMKSLELYNDIPSKFDKSQFKIPKQILAKYKPAAADPSKDKFNEIVSRMKDDYVLFDNLISDKRLTSTSKLPWKKLYKKEKDLLLAKKVFFYVKGYQEEESSEDEYSAEDCIVKIPRRH</sequence>
<dbReference type="VEuPathDB" id="FungiDB:GWK60_F03069"/>
<dbReference type="GO" id="GO:0045943">
    <property type="term" value="P:positive regulation of transcription by RNA polymerase I"/>
    <property type="evidence" value="ECO:0007669"/>
    <property type="project" value="EnsemblFungi"/>
</dbReference>
<dbReference type="Pfam" id="PF10680">
    <property type="entry name" value="RRN9"/>
    <property type="match status" value="1"/>
</dbReference>
<dbReference type="GO" id="GO:0001181">
    <property type="term" value="F:RNA polymerase I general transcription initiation factor activity"/>
    <property type="evidence" value="ECO:0007669"/>
    <property type="project" value="EnsemblFungi"/>
</dbReference>
<dbReference type="Proteomes" id="UP000054886">
    <property type="component" value="Unassembled WGS sequence"/>
</dbReference>
<gene>
    <name evidence="3" type="ORF">AO440_001241</name>
</gene>
<feature type="compositionally biased region" description="Basic and acidic residues" evidence="1">
    <location>
        <begin position="56"/>
        <end position="65"/>
    </location>
</feature>